<comment type="cofactor">
    <cofactor evidence="1">
        <name>Mg(2+)</name>
        <dbReference type="ChEBI" id="CHEBI:18420"/>
    </cofactor>
</comment>
<dbReference type="InterPro" id="IPR015797">
    <property type="entry name" value="NUDIX_hydrolase-like_dom_sf"/>
</dbReference>
<proteinExistence type="predicted"/>
<dbReference type="PROSITE" id="PS51462">
    <property type="entry name" value="NUDIX"/>
    <property type="match status" value="1"/>
</dbReference>
<name>A0ABP8LV50_9BACT</name>
<dbReference type="SUPFAM" id="SSF55811">
    <property type="entry name" value="Nudix"/>
    <property type="match status" value="1"/>
</dbReference>
<dbReference type="Pfam" id="PF00293">
    <property type="entry name" value="NUDIX"/>
    <property type="match status" value="1"/>
</dbReference>
<sequence>MKVRPAAWIVQDGLVLTMRYQYGTEIVHVLPGGNPDPGEALPETLARELEEELGITARIGRMILACEVLNFNQKEDTLHCVFEAEIASGEPHLDHGHTSAQAIAWISPDELAQLTLYPNVSEFLGETTGSFRYAGPVVQPYKS</sequence>
<keyword evidence="2" id="KW-0378">Hydrolase</keyword>
<protein>
    <submittedName>
        <fullName evidence="4">NUDIX domain-containing protein</fullName>
    </submittedName>
</protein>
<reference evidence="5" key="1">
    <citation type="journal article" date="2019" name="Int. J. Syst. Evol. Microbiol.">
        <title>The Global Catalogue of Microorganisms (GCM) 10K type strain sequencing project: providing services to taxonomists for standard genome sequencing and annotation.</title>
        <authorList>
            <consortium name="The Broad Institute Genomics Platform"/>
            <consortium name="The Broad Institute Genome Sequencing Center for Infectious Disease"/>
            <person name="Wu L."/>
            <person name="Ma J."/>
        </authorList>
    </citation>
    <scope>NUCLEOTIDE SEQUENCE [LARGE SCALE GENOMIC DNA]</scope>
    <source>
        <strain evidence="5">JCM 31920</strain>
    </source>
</reference>
<gene>
    <name evidence="4" type="ORF">GCM10023091_11410</name>
</gene>
<keyword evidence="5" id="KW-1185">Reference proteome</keyword>
<evidence type="ECO:0000259" key="3">
    <source>
        <dbReference type="PROSITE" id="PS51462"/>
    </source>
</evidence>
<evidence type="ECO:0000256" key="2">
    <source>
        <dbReference type="ARBA" id="ARBA00022801"/>
    </source>
</evidence>
<dbReference type="InterPro" id="IPR020084">
    <property type="entry name" value="NUDIX_hydrolase_CS"/>
</dbReference>
<dbReference type="RefSeq" id="WP_345027142.1">
    <property type="nucleotide sequence ID" value="NZ_BAABEY010000012.1"/>
</dbReference>
<dbReference type="EMBL" id="BAABEY010000012">
    <property type="protein sequence ID" value="GAA4435261.1"/>
    <property type="molecule type" value="Genomic_DNA"/>
</dbReference>
<dbReference type="InterPro" id="IPR000086">
    <property type="entry name" value="NUDIX_hydrolase_dom"/>
</dbReference>
<dbReference type="PANTHER" id="PTHR43046">
    <property type="entry name" value="GDP-MANNOSE MANNOSYL HYDROLASE"/>
    <property type="match status" value="1"/>
</dbReference>
<dbReference type="PROSITE" id="PS00893">
    <property type="entry name" value="NUDIX_BOX"/>
    <property type="match status" value="1"/>
</dbReference>
<organism evidence="4 5">
    <name type="scientific">Ravibacter arvi</name>
    <dbReference type="NCBI Taxonomy" id="2051041"/>
    <lineage>
        <taxon>Bacteria</taxon>
        <taxon>Pseudomonadati</taxon>
        <taxon>Bacteroidota</taxon>
        <taxon>Cytophagia</taxon>
        <taxon>Cytophagales</taxon>
        <taxon>Spirosomataceae</taxon>
        <taxon>Ravibacter</taxon>
    </lineage>
</organism>
<evidence type="ECO:0000313" key="5">
    <source>
        <dbReference type="Proteomes" id="UP001501508"/>
    </source>
</evidence>
<dbReference type="PANTHER" id="PTHR43046:SF14">
    <property type="entry name" value="MUTT_NUDIX FAMILY PROTEIN"/>
    <property type="match status" value="1"/>
</dbReference>
<feature type="domain" description="Nudix hydrolase" evidence="3">
    <location>
        <begin position="1"/>
        <end position="128"/>
    </location>
</feature>
<dbReference type="Gene3D" id="3.90.79.10">
    <property type="entry name" value="Nucleoside Triphosphate Pyrophosphohydrolase"/>
    <property type="match status" value="1"/>
</dbReference>
<evidence type="ECO:0000313" key="4">
    <source>
        <dbReference type="EMBL" id="GAA4435261.1"/>
    </source>
</evidence>
<accession>A0ABP8LV50</accession>
<evidence type="ECO:0000256" key="1">
    <source>
        <dbReference type="ARBA" id="ARBA00001946"/>
    </source>
</evidence>
<comment type="caution">
    <text evidence="4">The sequence shown here is derived from an EMBL/GenBank/DDBJ whole genome shotgun (WGS) entry which is preliminary data.</text>
</comment>
<dbReference type="Proteomes" id="UP001501508">
    <property type="component" value="Unassembled WGS sequence"/>
</dbReference>